<accession>A0AAW5IYQ3</accession>
<evidence type="ECO:0008006" key="5">
    <source>
        <dbReference type="Google" id="ProtNLM"/>
    </source>
</evidence>
<feature type="coiled-coil region" evidence="1">
    <location>
        <begin position="105"/>
        <end position="136"/>
    </location>
</feature>
<protein>
    <recommendedName>
        <fullName evidence="5">Transmembrane protein</fullName>
    </recommendedName>
</protein>
<dbReference type="Proteomes" id="UP001204486">
    <property type="component" value="Unassembled WGS sequence"/>
</dbReference>
<sequence length="179" mass="20021">MGIGKSKVSSSIDVDDIIGSVETGRQIASEKKELEKTLTELREAKSVLQTFVGDLEKAIGAECKAEGALKAAADSCENIVSSICKAIVDAEQNTVFRAEISPECLAQLRQLLEDCIAKERQLLEEHRAMLLRMLEEHEVKLEKILSHGEGVWFSDFWMKFLCVFLLVYTVVIALLAYWK</sequence>
<feature type="transmembrane region" description="Helical" evidence="2">
    <location>
        <begin position="156"/>
        <end position="178"/>
    </location>
</feature>
<gene>
    <name evidence="3" type="ORF">NNC55_12430</name>
</gene>
<keyword evidence="2" id="KW-0812">Transmembrane</keyword>
<keyword evidence="1" id="KW-0175">Coiled coil</keyword>
<evidence type="ECO:0000313" key="3">
    <source>
        <dbReference type="EMBL" id="MCP9600752.1"/>
    </source>
</evidence>
<name>A0AAW5IYQ3_9BACT</name>
<keyword evidence="2" id="KW-0472">Membrane</keyword>
<reference evidence="3" key="1">
    <citation type="submission" date="2022-07" db="EMBL/GenBank/DDBJ databases">
        <title>Prevotella copri.</title>
        <authorList>
            <person name="Yang C."/>
        </authorList>
    </citation>
    <scope>NUCLEOTIDE SEQUENCE</scope>
    <source>
        <strain evidence="3">HF1476</strain>
    </source>
</reference>
<keyword evidence="2" id="KW-1133">Transmembrane helix</keyword>
<comment type="caution">
    <text evidence="3">The sequence shown here is derived from an EMBL/GenBank/DDBJ whole genome shotgun (WGS) entry which is preliminary data.</text>
</comment>
<evidence type="ECO:0000256" key="2">
    <source>
        <dbReference type="SAM" id="Phobius"/>
    </source>
</evidence>
<organism evidence="3 4">
    <name type="scientific">Segatella copri</name>
    <dbReference type="NCBI Taxonomy" id="165179"/>
    <lineage>
        <taxon>Bacteria</taxon>
        <taxon>Pseudomonadati</taxon>
        <taxon>Bacteroidota</taxon>
        <taxon>Bacteroidia</taxon>
        <taxon>Bacteroidales</taxon>
        <taxon>Prevotellaceae</taxon>
        <taxon>Segatella</taxon>
    </lineage>
</organism>
<dbReference type="AlphaFoldDB" id="A0AAW5IYQ3"/>
<evidence type="ECO:0000256" key="1">
    <source>
        <dbReference type="SAM" id="Coils"/>
    </source>
</evidence>
<proteinExistence type="predicted"/>
<dbReference type="RefSeq" id="WP_254974655.1">
    <property type="nucleotide sequence ID" value="NZ_JANDWR010000035.1"/>
</dbReference>
<dbReference type="EMBL" id="JANDWN010000038">
    <property type="protein sequence ID" value="MCP9600752.1"/>
    <property type="molecule type" value="Genomic_DNA"/>
</dbReference>
<evidence type="ECO:0000313" key="4">
    <source>
        <dbReference type="Proteomes" id="UP001204486"/>
    </source>
</evidence>